<evidence type="ECO:0000313" key="2">
    <source>
        <dbReference type="Proteomes" id="UP000199233"/>
    </source>
</evidence>
<accession>A0A1H9M1H0</accession>
<reference evidence="1 2" key="1">
    <citation type="submission" date="2016-10" db="EMBL/GenBank/DDBJ databases">
        <authorList>
            <person name="de Groot N.N."/>
        </authorList>
    </citation>
    <scope>NUCLEOTIDE SEQUENCE [LARGE SCALE GENOMIC DNA]</scope>
    <source>
        <strain evidence="1 2">DSM 25927</strain>
    </source>
</reference>
<name>A0A1H9M1H0_9GAMM</name>
<protein>
    <submittedName>
        <fullName evidence="1">Uncharacterized protein</fullName>
    </submittedName>
</protein>
<proteinExistence type="predicted"/>
<evidence type="ECO:0000313" key="1">
    <source>
        <dbReference type="EMBL" id="SER16913.1"/>
    </source>
</evidence>
<gene>
    <name evidence="1" type="ORF">SAMN04488038_11813</name>
</gene>
<organism evidence="1 2">
    <name type="scientific">Solimonas aquatica</name>
    <dbReference type="NCBI Taxonomy" id="489703"/>
    <lineage>
        <taxon>Bacteria</taxon>
        <taxon>Pseudomonadati</taxon>
        <taxon>Pseudomonadota</taxon>
        <taxon>Gammaproteobacteria</taxon>
        <taxon>Nevskiales</taxon>
        <taxon>Nevskiaceae</taxon>
        <taxon>Solimonas</taxon>
    </lineage>
</organism>
<dbReference type="Proteomes" id="UP000199233">
    <property type="component" value="Unassembled WGS sequence"/>
</dbReference>
<dbReference type="AlphaFoldDB" id="A0A1H9M1H0"/>
<dbReference type="EMBL" id="FOFS01000018">
    <property type="protein sequence ID" value="SER16913.1"/>
    <property type="molecule type" value="Genomic_DNA"/>
</dbReference>
<sequence length="105" mass="11730">MHDREAVFKIATRETYFDFSELQALQNATSNIPLHELPHSLVSLAMVLGATVRQYAQLVDMAVARHRSMNADEFAHLFTTLREITASLEATRDDVNALKKADGDA</sequence>
<keyword evidence="2" id="KW-1185">Reference proteome</keyword>